<feature type="signal peptide" evidence="1">
    <location>
        <begin position="1"/>
        <end position="21"/>
    </location>
</feature>
<protein>
    <submittedName>
        <fullName evidence="2">Uncharacterized protein</fullName>
    </submittedName>
</protein>
<evidence type="ECO:0000256" key="1">
    <source>
        <dbReference type="SAM" id="SignalP"/>
    </source>
</evidence>
<accession>A0A0E9X645</accession>
<dbReference type="EMBL" id="GBXM01011257">
    <property type="protein sequence ID" value="JAH97320.1"/>
    <property type="molecule type" value="Transcribed_RNA"/>
</dbReference>
<dbReference type="AlphaFoldDB" id="A0A0E9X645"/>
<reference evidence="2" key="1">
    <citation type="submission" date="2014-11" db="EMBL/GenBank/DDBJ databases">
        <authorList>
            <person name="Amaro Gonzalez C."/>
        </authorList>
    </citation>
    <scope>NUCLEOTIDE SEQUENCE</scope>
</reference>
<evidence type="ECO:0000313" key="2">
    <source>
        <dbReference type="EMBL" id="JAH97320.1"/>
    </source>
</evidence>
<organism evidence="2">
    <name type="scientific">Anguilla anguilla</name>
    <name type="common">European freshwater eel</name>
    <name type="synonym">Muraena anguilla</name>
    <dbReference type="NCBI Taxonomy" id="7936"/>
    <lineage>
        <taxon>Eukaryota</taxon>
        <taxon>Metazoa</taxon>
        <taxon>Chordata</taxon>
        <taxon>Craniata</taxon>
        <taxon>Vertebrata</taxon>
        <taxon>Euteleostomi</taxon>
        <taxon>Actinopterygii</taxon>
        <taxon>Neopterygii</taxon>
        <taxon>Teleostei</taxon>
        <taxon>Anguilliformes</taxon>
        <taxon>Anguillidae</taxon>
        <taxon>Anguilla</taxon>
    </lineage>
</organism>
<sequence length="64" mass="7412">MRVCGVELSALKLKMLSLCLCKNVLFNKRVECYGEKKQTKKKNCRFHEKVTSSVYTSTSTEMFI</sequence>
<reference evidence="2" key="2">
    <citation type="journal article" date="2015" name="Fish Shellfish Immunol.">
        <title>Early steps in the European eel (Anguilla anguilla)-Vibrio vulnificus interaction in the gills: Role of the RtxA13 toxin.</title>
        <authorList>
            <person name="Callol A."/>
            <person name="Pajuelo D."/>
            <person name="Ebbesson L."/>
            <person name="Teles M."/>
            <person name="MacKenzie S."/>
            <person name="Amaro C."/>
        </authorList>
    </citation>
    <scope>NUCLEOTIDE SEQUENCE</scope>
</reference>
<proteinExistence type="predicted"/>
<keyword evidence="1" id="KW-0732">Signal</keyword>
<feature type="chain" id="PRO_5002435055" evidence="1">
    <location>
        <begin position="22"/>
        <end position="64"/>
    </location>
</feature>
<name>A0A0E9X645_ANGAN</name>